<evidence type="ECO:0000313" key="2">
    <source>
        <dbReference type="EMBL" id="CAB5214444.1"/>
    </source>
</evidence>
<proteinExistence type="predicted"/>
<name>A0A6J7WJR9_9CAUD</name>
<dbReference type="EMBL" id="LR798243">
    <property type="protein sequence ID" value="CAB5214444.1"/>
    <property type="molecule type" value="Genomic_DNA"/>
</dbReference>
<feature type="region of interest" description="Disordered" evidence="1">
    <location>
        <begin position="437"/>
        <end position="471"/>
    </location>
</feature>
<protein>
    <submittedName>
        <fullName evidence="2">Uncharacterized protein</fullName>
    </submittedName>
</protein>
<feature type="compositionally biased region" description="Polar residues" evidence="1">
    <location>
        <begin position="437"/>
        <end position="458"/>
    </location>
</feature>
<sequence length="471" mass="53680">MSKEIESIATALFDKIRSRFPNVTLGDEKAKACTDPAEARFFNFTYAGQDGAEFGKVTISLIDETSLKVYFGQNISGDMDREQRKEWYEFLRSLRQFAKRNLLTFDTRDINKSNLKLQDVKQQAKTDDVATTADVAVTESKLYGTPGRPYNSFADKGKTKILIRHENKVNDEIRGSRARKIQEIFLETERGERFLLPHTNLHGAYAMAEHLNCDGSMHDEIAEHINNLVAEMASMKHFVRSTKHRQFEDQETADMTRAAVHHYDKVKRTLRQMRGARGFRSYFENWMPEAVAADDIDLDAIKERFVKKIYDQRFEEAFPIVYRAYKKQKESLGEYGSSLEEWANDITESAWARPDTADKITALRELLKTPLTVGIDGIDAKSKIEPIIGDDDLNDAIDDLAQGQGPDADATFLVKEWLVQNMPQLLKDLEVGMNNSRDAQTNWKPQTSPQQSDANDYGSQPGHPNVNNIAY</sequence>
<evidence type="ECO:0000256" key="1">
    <source>
        <dbReference type="SAM" id="MobiDB-lite"/>
    </source>
</evidence>
<gene>
    <name evidence="2" type="ORF">UFOVP190_118</name>
</gene>
<reference evidence="2" key="1">
    <citation type="submission" date="2020-05" db="EMBL/GenBank/DDBJ databases">
        <authorList>
            <person name="Chiriac C."/>
            <person name="Salcher M."/>
            <person name="Ghai R."/>
            <person name="Kavagutti S V."/>
        </authorList>
    </citation>
    <scope>NUCLEOTIDE SEQUENCE</scope>
</reference>
<organism evidence="2">
    <name type="scientific">uncultured Caudovirales phage</name>
    <dbReference type="NCBI Taxonomy" id="2100421"/>
    <lineage>
        <taxon>Viruses</taxon>
        <taxon>Duplodnaviria</taxon>
        <taxon>Heunggongvirae</taxon>
        <taxon>Uroviricota</taxon>
        <taxon>Caudoviricetes</taxon>
        <taxon>Peduoviridae</taxon>
        <taxon>Maltschvirus</taxon>
        <taxon>Maltschvirus maltsch</taxon>
    </lineage>
</organism>
<accession>A0A6J7WJR9</accession>